<evidence type="ECO:0000313" key="1">
    <source>
        <dbReference type="EMBL" id="PQB05394.1"/>
    </source>
</evidence>
<dbReference type="OrthoDB" id="1163489at2"/>
<dbReference type="RefSeq" id="WP_104813333.1">
    <property type="nucleotide sequence ID" value="NZ_MQUB01000001.1"/>
</dbReference>
<evidence type="ECO:0000313" key="2">
    <source>
        <dbReference type="Proteomes" id="UP000239800"/>
    </source>
</evidence>
<dbReference type="PANTHER" id="PTHR39332">
    <property type="entry name" value="BLL4707 PROTEIN"/>
    <property type="match status" value="1"/>
</dbReference>
<proteinExistence type="predicted"/>
<dbReference type="AlphaFoldDB" id="A0A2S7KRZ1"/>
<comment type="caution">
    <text evidence="1">The sequence shown here is derived from an EMBL/GenBank/DDBJ whole genome shotgun (WGS) entry which is preliminary data.</text>
</comment>
<protein>
    <recommendedName>
        <fullName evidence="3">MxaD family protein</fullName>
    </recommendedName>
</protein>
<dbReference type="EMBL" id="MQUB01000001">
    <property type="protein sequence ID" value="PQB05394.1"/>
    <property type="molecule type" value="Genomic_DNA"/>
</dbReference>
<accession>A0A2S7KRZ1</accession>
<dbReference type="Pfam" id="PF10604">
    <property type="entry name" value="Polyketide_cyc2"/>
    <property type="match status" value="1"/>
</dbReference>
<dbReference type="Proteomes" id="UP000239800">
    <property type="component" value="Unassembled WGS sequence"/>
</dbReference>
<sequence>MGNVSVTKSINVSAQSAWEELSSFKGIENYSPIAKSVTTGEGTGATRVCTMPDGAEIDEILNKVDNDNMHFQYAINSEPFPVTGYVSDVKVKPTGDNSCEITWACTYNSAEEVEANMNGLFGGFYNLIIDGLEGHLN</sequence>
<evidence type="ECO:0008006" key="3">
    <source>
        <dbReference type="Google" id="ProtNLM"/>
    </source>
</evidence>
<dbReference type="InterPro" id="IPR019587">
    <property type="entry name" value="Polyketide_cyclase/dehydratase"/>
</dbReference>
<name>A0A2S7KRZ1_9FLAO</name>
<dbReference type="PANTHER" id="PTHR39332:SF7">
    <property type="entry name" value="SRPBCC FAMILY PROTEIN"/>
    <property type="match status" value="1"/>
</dbReference>
<dbReference type="Gene3D" id="3.30.530.20">
    <property type="match status" value="1"/>
</dbReference>
<reference evidence="1 2" key="1">
    <citation type="submission" date="2016-11" db="EMBL/GenBank/DDBJ databases">
        <title>Trade-off between light-utilization and light-protection in marine flavobacteria.</title>
        <authorList>
            <person name="Kumagai Y."/>
        </authorList>
    </citation>
    <scope>NUCLEOTIDE SEQUENCE [LARGE SCALE GENOMIC DNA]</scope>
    <source>
        <strain evidence="1 2">NBRC 107741</strain>
    </source>
</reference>
<dbReference type="InterPro" id="IPR023393">
    <property type="entry name" value="START-like_dom_sf"/>
</dbReference>
<dbReference type="SUPFAM" id="SSF55961">
    <property type="entry name" value="Bet v1-like"/>
    <property type="match status" value="1"/>
</dbReference>
<keyword evidence="2" id="KW-1185">Reference proteome</keyword>
<dbReference type="CDD" id="cd07821">
    <property type="entry name" value="PYR_PYL_RCAR_like"/>
    <property type="match status" value="1"/>
</dbReference>
<organism evidence="1 2">
    <name type="scientific">Aureitalea marina</name>
    <dbReference type="NCBI Taxonomy" id="930804"/>
    <lineage>
        <taxon>Bacteria</taxon>
        <taxon>Pseudomonadati</taxon>
        <taxon>Bacteroidota</taxon>
        <taxon>Flavobacteriia</taxon>
        <taxon>Flavobacteriales</taxon>
        <taxon>Flavobacteriaceae</taxon>
        <taxon>Aureitalea</taxon>
    </lineage>
</organism>
<gene>
    <name evidence="1" type="ORF">BST85_11215</name>
</gene>